<accession>A0AA39LLU8</accession>
<organism evidence="2 3">
    <name type="scientific">Steinernema hermaphroditum</name>
    <dbReference type="NCBI Taxonomy" id="289476"/>
    <lineage>
        <taxon>Eukaryota</taxon>
        <taxon>Metazoa</taxon>
        <taxon>Ecdysozoa</taxon>
        <taxon>Nematoda</taxon>
        <taxon>Chromadorea</taxon>
        <taxon>Rhabditida</taxon>
        <taxon>Tylenchina</taxon>
        <taxon>Panagrolaimomorpha</taxon>
        <taxon>Strongyloidoidea</taxon>
        <taxon>Steinernematidae</taxon>
        <taxon>Steinernema</taxon>
    </lineage>
</organism>
<feature type="chain" id="PRO_5041219696" evidence="1">
    <location>
        <begin position="17"/>
        <end position="312"/>
    </location>
</feature>
<comment type="caution">
    <text evidence="2">The sequence shown here is derived from an EMBL/GenBank/DDBJ whole genome shotgun (WGS) entry which is preliminary data.</text>
</comment>
<dbReference type="InterPro" id="IPR000884">
    <property type="entry name" value="TSP1_rpt"/>
</dbReference>
<dbReference type="PROSITE" id="PS50092">
    <property type="entry name" value="TSP1"/>
    <property type="match status" value="3"/>
</dbReference>
<dbReference type="Gene3D" id="2.20.100.10">
    <property type="entry name" value="Thrombospondin type-1 (TSP1) repeat"/>
    <property type="match status" value="2"/>
</dbReference>
<dbReference type="Pfam" id="PF00090">
    <property type="entry name" value="TSP_1"/>
    <property type="match status" value="2"/>
</dbReference>
<dbReference type="SUPFAM" id="SSF82895">
    <property type="entry name" value="TSP-1 type 1 repeat"/>
    <property type="match status" value="2"/>
</dbReference>
<dbReference type="InterPro" id="IPR036383">
    <property type="entry name" value="TSP1_rpt_sf"/>
</dbReference>
<proteinExistence type="predicted"/>
<sequence>MLIPTILVALLHFGSPENVVSFDSFIFQLVNPSCPHYCPTGGVWGEWVITKYCDDYCGSCSQQTRTRRCVSQAYGCECSGESVITESCGIGVCPSPRAACCPPYKQMVIDGRQACGPQTISQDKPEPPCQNTCCPKEGIWSEWTAISACNDTCGMCGSQRVRRICLSESYGCPCSGPVEQDALCADALCLFPRRTCCPGYIKSLKGQRFYCGLITPTPAVVPAKTDCCPPGGIGLWNEWSEWSECSAKCGGCGKRKMTRTCASEAFGCPCKGRAELEEYCNQQPCAEEAKCCPPFYFGKSSRGNDVCLLAGN</sequence>
<keyword evidence="1" id="KW-0732">Signal</keyword>
<gene>
    <name evidence="2" type="ORF">QR680_016080</name>
</gene>
<evidence type="ECO:0000313" key="2">
    <source>
        <dbReference type="EMBL" id="KAK0401988.1"/>
    </source>
</evidence>
<dbReference type="PANTHER" id="PTHR31936">
    <property type="entry name" value="PROTEIN CBG18744"/>
    <property type="match status" value="1"/>
</dbReference>
<protein>
    <submittedName>
        <fullName evidence="2">Uncharacterized protein</fullName>
    </submittedName>
</protein>
<evidence type="ECO:0000313" key="3">
    <source>
        <dbReference type="Proteomes" id="UP001175271"/>
    </source>
</evidence>
<dbReference type="EMBL" id="JAUCMV010000004">
    <property type="protein sequence ID" value="KAK0401988.1"/>
    <property type="molecule type" value="Genomic_DNA"/>
</dbReference>
<evidence type="ECO:0000256" key="1">
    <source>
        <dbReference type="SAM" id="SignalP"/>
    </source>
</evidence>
<reference evidence="2" key="1">
    <citation type="submission" date="2023-06" db="EMBL/GenBank/DDBJ databases">
        <title>Genomic analysis of the entomopathogenic nematode Steinernema hermaphroditum.</title>
        <authorList>
            <person name="Schwarz E.M."/>
            <person name="Heppert J.K."/>
            <person name="Baniya A."/>
            <person name="Schwartz H.T."/>
            <person name="Tan C.-H."/>
            <person name="Antoshechkin I."/>
            <person name="Sternberg P.W."/>
            <person name="Goodrich-Blair H."/>
            <person name="Dillman A.R."/>
        </authorList>
    </citation>
    <scope>NUCLEOTIDE SEQUENCE</scope>
    <source>
        <strain evidence="2">PS9179</strain>
        <tissue evidence="2">Whole animal</tissue>
    </source>
</reference>
<dbReference type="Proteomes" id="UP001175271">
    <property type="component" value="Unassembled WGS sequence"/>
</dbReference>
<keyword evidence="3" id="KW-1185">Reference proteome</keyword>
<dbReference type="SMART" id="SM00209">
    <property type="entry name" value="TSP1"/>
    <property type="match status" value="3"/>
</dbReference>
<dbReference type="AlphaFoldDB" id="A0AA39LLU8"/>
<name>A0AA39LLU8_9BILA</name>
<feature type="signal peptide" evidence="1">
    <location>
        <begin position="1"/>
        <end position="16"/>
    </location>
</feature>
<dbReference type="PANTHER" id="PTHR31936:SF2">
    <property type="entry name" value="FLO11 DOMAIN-CONTAINING PROTEIN"/>
    <property type="match status" value="1"/>
</dbReference>